<sequence>MDFNREVPLWQEQDFEIQSPWAPITPAKPVPARRTLVPGHGQISHAPPAPSWLDVLNGSDGGGFSQDALFSGSNASSAAGYVGRLQDLNTIDEAAALAYSGQIHDPQVSNYNLGLGPGMSVFGNPSDGWTQTPHMNLMAFADAAAAASKVPFFTPLMLSQIQGGHRMPESANQLLLNGKVLLNSSLSCCNLSPIMGAQNELTMSALPNLNSSWEETVSYATRDLMQYPRTPVSLEKNKLVQDGLPLQVIDLVDDSPGGEEAGRPHAPVANQVELCFSEDPVAPSSSLTTGMSFEVVLSQQQQPETRAVVTSEEGIDRPLNAEAQGNLENNGIDLNKTPRQKPKRKKHRPKVIREGKPKRTPKPATPKPVNPSGKRKYVRRNKVQVASENPSGEPEEEAAAPGSMDGTKSVRRSVKNKEDNPSGKRKYVRKKKIENSSDNPLSIPGVTADPESSHGTKSVRRCLNFDAEAPKVRGGFPESVLNFANNAGSQAQESCTVGGNTISIDVAPSLHYARAVAAADNLAPGDPVVLHSTRYKVANEYIRFVENPIPRPQHNRRETVRADQILGECRTMPENPTTPPRPYKRENLKKLARKNFLRITSNPDRSQEAHINQFASHETPNLLLRTQNNHILDHDAPNSTNTQFMHACDRVHGLGELHGATCNDPCASQGYKKQRIEHENGLTSATAFTCMPLNDFITHQREANTAEVFTSADPQNLMGPKRQLIAEDVPAIYETINSAAKRSEPPFELHSANSSSSSVNFGHIRKHGNQTGQYAMDHNKLSSPPQPFSGTDGRQSQNHEVLTCMQNQVVSNKSRTRTKQQRKEEVQLVNHLINANQVEFQRQVAASCRFKNCPGQKIPEATSLISQDFRTEVSHTSSGSCLNPGAIVLYGDPLDDIIWKLRHLTINGLHKADTAKTQNAIVPYEGAGVIIPYGGLFDLAKRRRPRPKVDLDSETNRVWNLLMGKEGGEVGDGTEREKEKWWAEERRVFCGRVDSFIARMHLVQGDRRFSKWKGSVVDSVVGVFLTQNVSDHLSSSAFMALAARFPLSGCHGSETNAQETDSCIKHEGSCIVTLDGNTSEWQGQISDKELHDPSSLVIVGDNETANSNESFGSNISGKVVDYSKVYLDSKEMVTDVSHESPDTESGTPVTLTGSASVAEAEDRWSVEDAGSSQNSVVSSQNFSENPVQTADPIGINSLSSIRVENVTIQSVCDNMANSTSFTELLNSVLDVSGNLRDVKSSMSTSITNLQDANLVEASISASLPLPHHFHESSSSGLVVMECVNALSDESIFNQDSSSGTKTTSNFGKMESSSEHSVGNISELLRQQNLAAIPRSLPAVDIYAPTYKHFIQPSASPEAESFLIKQFCCPGNLQTDINEAPMCESISQKYSLLPDDNIVKFQKDEKRQFEVESTKQAVQFQLQKQNSDNQQNFPNLHNNGNPLEASEKVQLDLKDDAYVSKKISAETPKRKSKEKLKDENERKKNYDWDSLRKEVNRDGTKKERIHDTMDSVNWEAVRCAEVNEISETIRERGMNNMLAERIKEFLNRLVRDHGSIDLEWLREVEPDKAKNYLLSVRGLGLKSVECVRLLTLQHLAFPVDTNVGRICVRLGWVPLQPLPESLQLHLLELYPMLETIQKYLWPRLCKLDQRTLYELHYQMITFGKVFCTKSKPNCNACPMRGECKHFASAYASARLALPGPDEKSLVSSTVPIAYEKDHVPALNPTNIPQLEGISTLQERVVSENCEPIIEEPATPEPESIQTEERAIEDAFYEDPEEIPTIKLNIEEFTQNLHNYMQANNMELQDIDMSKALVAINPEAASIPMPKLKNVSRLRTEHHVYELPDSHPLLDGVSSFLDPREPDDPSSYLLAIWTPGKNLLLITAQSTEPPKASCDALETGVFCNMTTCFTCNSRREAQAQIVRGTILIPCRTAMKGSFPLNGTYFQVNEVFADHDSSRNPIDVPREWIWNLPRRTVYFGTSVPTIFKGLTTEEIQLCFWRGFVCVRGFDKKTRAPRPLYARLHFPASKAPRNKQQKKTSPARRTANKN</sequence>
<gene>
    <name evidence="12" type="ORF">GSMUA_314430.1</name>
</gene>
<dbReference type="SMART" id="SM00525">
    <property type="entry name" value="FES"/>
    <property type="match status" value="1"/>
</dbReference>
<feature type="compositionally biased region" description="Polar residues" evidence="10">
    <location>
        <begin position="1294"/>
        <end position="1306"/>
    </location>
</feature>
<dbReference type="FunFam" id="1.10.1670.10:FF:000004">
    <property type="entry name" value="DNA glycosylase/AP lyase ROS1"/>
    <property type="match status" value="1"/>
</dbReference>
<dbReference type="GO" id="GO:0046872">
    <property type="term" value="F:metal ion binding"/>
    <property type="evidence" value="ECO:0007669"/>
    <property type="project" value="UniProtKB-KW"/>
</dbReference>
<keyword evidence="8" id="KW-0238">DNA-binding</keyword>
<name>A0A8D7ANU7_MUSAM</name>
<evidence type="ECO:0000256" key="5">
    <source>
        <dbReference type="ARBA" id="ARBA00022723"/>
    </source>
</evidence>
<protein>
    <submittedName>
        <fullName evidence="12">(wild Malaysian banana) hypothetical protein</fullName>
    </submittedName>
</protein>
<feature type="region of interest" description="Disordered" evidence="10">
    <location>
        <begin position="1461"/>
        <end position="1482"/>
    </location>
</feature>
<keyword evidence="9" id="KW-0539">Nucleus</keyword>
<dbReference type="InterPro" id="IPR003651">
    <property type="entry name" value="Endonuclease3_FeS-loop_motif"/>
</dbReference>
<keyword evidence="4" id="KW-0004">4Fe-4S</keyword>
<dbReference type="PANTHER" id="PTHR46213:SF13">
    <property type="entry name" value="DEMETER-LIKE PROTEIN 2-RELATED"/>
    <property type="match status" value="1"/>
</dbReference>
<dbReference type="GO" id="GO:0003677">
    <property type="term" value="F:DNA binding"/>
    <property type="evidence" value="ECO:0007669"/>
    <property type="project" value="UniProtKB-KW"/>
</dbReference>
<dbReference type="InterPro" id="IPR003265">
    <property type="entry name" value="HhH-GPD_domain"/>
</dbReference>
<evidence type="ECO:0000313" key="12">
    <source>
        <dbReference type="EMBL" id="CAG1853217.1"/>
    </source>
</evidence>
<dbReference type="SUPFAM" id="SSF48150">
    <property type="entry name" value="DNA-glycosylase"/>
    <property type="match status" value="1"/>
</dbReference>
<evidence type="ECO:0000256" key="8">
    <source>
        <dbReference type="ARBA" id="ARBA00023125"/>
    </source>
</evidence>
<feature type="region of interest" description="Disordered" evidence="10">
    <location>
        <begin position="1134"/>
        <end position="1188"/>
    </location>
</feature>
<feature type="compositionally biased region" description="Low complexity" evidence="10">
    <location>
        <begin position="1171"/>
        <end position="1181"/>
    </location>
</feature>
<dbReference type="GO" id="GO:0005634">
    <property type="term" value="C:nucleus"/>
    <property type="evidence" value="ECO:0007669"/>
    <property type="project" value="UniProtKB-SubCell"/>
</dbReference>
<dbReference type="GO" id="GO:0141166">
    <property type="term" value="P:chromosomal 5-methylcytosine DNA demethylation pathway"/>
    <property type="evidence" value="ECO:0007669"/>
    <property type="project" value="InterPro"/>
</dbReference>
<feature type="region of interest" description="Disordered" evidence="10">
    <location>
        <begin position="297"/>
        <end position="457"/>
    </location>
</feature>
<comment type="cofactor">
    <cofactor evidence="1">
        <name>[4Fe-4S] cluster</name>
        <dbReference type="ChEBI" id="CHEBI:49883"/>
    </cofactor>
</comment>
<dbReference type="GO" id="GO:0051747">
    <property type="term" value="F:cytosine C-5 DNA demethylase activity"/>
    <property type="evidence" value="ECO:0007669"/>
    <property type="project" value="UniProtKB-ARBA"/>
</dbReference>
<evidence type="ECO:0000256" key="4">
    <source>
        <dbReference type="ARBA" id="ARBA00022485"/>
    </source>
</evidence>
<dbReference type="Pfam" id="PF15628">
    <property type="entry name" value="RRM_DME"/>
    <property type="match status" value="1"/>
</dbReference>
<evidence type="ECO:0000256" key="1">
    <source>
        <dbReference type="ARBA" id="ARBA00001966"/>
    </source>
</evidence>
<dbReference type="InterPro" id="IPR044811">
    <property type="entry name" value="DME/ROS1"/>
</dbReference>
<proteinExistence type="inferred from homology"/>
<feature type="compositionally biased region" description="Polar residues" evidence="10">
    <location>
        <begin position="1143"/>
        <end position="1155"/>
    </location>
</feature>
<dbReference type="InterPro" id="IPR011257">
    <property type="entry name" value="DNA_glycosylase"/>
</dbReference>
<dbReference type="InterPro" id="IPR028924">
    <property type="entry name" value="Perm-CXXC"/>
</dbReference>
<evidence type="ECO:0000256" key="3">
    <source>
        <dbReference type="ARBA" id="ARBA00005646"/>
    </source>
</evidence>
<feature type="region of interest" description="Disordered" evidence="10">
    <location>
        <begin position="1294"/>
        <end position="1313"/>
    </location>
</feature>
<keyword evidence="6" id="KW-0408">Iron</keyword>
<dbReference type="Pfam" id="PF15629">
    <property type="entry name" value="Perm-CXXC"/>
    <property type="match status" value="1"/>
</dbReference>
<feature type="compositionally biased region" description="Basic residues" evidence="10">
    <location>
        <begin position="373"/>
        <end position="382"/>
    </location>
</feature>
<dbReference type="GO" id="GO:0051539">
    <property type="term" value="F:4 iron, 4 sulfur cluster binding"/>
    <property type="evidence" value="ECO:0007669"/>
    <property type="project" value="UniProtKB-KW"/>
</dbReference>
<accession>A0A8D7ANU7</accession>
<dbReference type="Gene3D" id="1.10.1670.10">
    <property type="entry name" value="Helix-hairpin-Helix base-excision DNA repair enzymes (C-terminal)"/>
    <property type="match status" value="1"/>
</dbReference>
<organism evidence="12">
    <name type="scientific">Musa acuminata subsp. malaccensis</name>
    <name type="common">Wild banana</name>
    <name type="synonym">Musa malaccensis</name>
    <dbReference type="NCBI Taxonomy" id="214687"/>
    <lineage>
        <taxon>Eukaryota</taxon>
        <taxon>Viridiplantae</taxon>
        <taxon>Streptophyta</taxon>
        <taxon>Embryophyta</taxon>
        <taxon>Tracheophyta</taxon>
        <taxon>Spermatophyta</taxon>
        <taxon>Magnoliopsida</taxon>
        <taxon>Liliopsida</taxon>
        <taxon>Zingiberales</taxon>
        <taxon>Musaceae</taxon>
        <taxon>Musa</taxon>
    </lineage>
</organism>
<dbReference type="InterPro" id="IPR028925">
    <property type="entry name" value="RRM_DME"/>
</dbReference>
<reference evidence="12" key="1">
    <citation type="submission" date="2021-03" db="EMBL/GenBank/DDBJ databases">
        <authorList>
            <consortium name="Genoscope - CEA"/>
            <person name="William W."/>
        </authorList>
    </citation>
    <scope>NUCLEOTIDE SEQUENCE</scope>
    <source>
        <strain evidence="12">Doubled-haploid Pahang</strain>
    </source>
</reference>
<dbReference type="SMART" id="SM00478">
    <property type="entry name" value="ENDO3c"/>
    <property type="match status" value="1"/>
</dbReference>
<evidence type="ECO:0000256" key="2">
    <source>
        <dbReference type="ARBA" id="ARBA00004123"/>
    </source>
</evidence>
<feature type="region of interest" description="Disordered" evidence="10">
    <location>
        <begin position="1421"/>
        <end position="1442"/>
    </location>
</feature>
<dbReference type="EMBL" id="HG996476">
    <property type="protein sequence ID" value="CAG1853217.1"/>
    <property type="molecule type" value="Genomic_DNA"/>
</dbReference>
<feature type="compositionally biased region" description="Basic residues" evidence="10">
    <location>
        <begin position="423"/>
        <end position="432"/>
    </location>
</feature>
<dbReference type="Gene3D" id="1.10.340.30">
    <property type="entry name" value="Hypothetical protein, domain 2"/>
    <property type="match status" value="1"/>
</dbReference>
<feature type="compositionally biased region" description="Basic residues" evidence="10">
    <location>
        <begin position="2028"/>
        <end position="2046"/>
    </location>
</feature>
<evidence type="ECO:0000256" key="7">
    <source>
        <dbReference type="ARBA" id="ARBA00023014"/>
    </source>
</evidence>
<evidence type="ECO:0000256" key="10">
    <source>
        <dbReference type="SAM" id="MobiDB-lite"/>
    </source>
</evidence>
<evidence type="ECO:0000256" key="6">
    <source>
        <dbReference type="ARBA" id="ARBA00023004"/>
    </source>
</evidence>
<evidence type="ECO:0000256" key="9">
    <source>
        <dbReference type="ARBA" id="ARBA00023242"/>
    </source>
</evidence>
<keyword evidence="5" id="KW-0479">Metal-binding</keyword>
<feature type="compositionally biased region" description="Polar residues" evidence="10">
    <location>
        <begin position="1421"/>
        <end position="1440"/>
    </location>
</feature>
<feature type="region of interest" description="Disordered" evidence="10">
    <location>
        <begin position="2023"/>
        <end position="2046"/>
    </location>
</feature>
<evidence type="ECO:0000259" key="11">
    <source>
        <dbReference type="SMART" id="SM00478"/>
    </source>
</evidence>
<comment type="subcellular location">
    <subcellularLocation>
        <location evidence="2">Nucleus</location>
    </subcellularLocation>
</comment>
<keyword evidence="7" id="KW-0411">Iron-sulfur</keyword>
<dbReference type="PANTHER" id="PTHR46213">
    <property type="entry name" value="TRANSCRIPTIONAL ACTIVATOR DEMETER"/>
    <property type="match status" value="1"/>
</dbReference>
<dbReference type="GO" id="GO:0019104">
    <property type="term" value="F:DNA N-glycosylase activity"/>
    <property type="evidence" value="ECO:0007669"/>
    <property type="project" value="InterPro"/>
</dbReference>
<feature type="compositionally biased region" description="Basic residues" evidence="10">
    <location>
        <begin position="338"/>
        <end position="350"/>
    </location>
</feature>
<dbReference type="InterPro" id="IPR023170">
    <property type="entry name" value="HhH_base_excis_C"/>
</dbReference>
<feature type="domain" description="HhH-GPD" evidence="11">
    <location>
        <begin position="1499"/>
        <end position="1664"/>
    </location>
</feature>
<dbReference type="GO" id="GO:0006284">
    <property type="term" value="P:base-excision repair"/>
    <property type="evidence" value="ECO:0007669"/>
    <property type="project" value="InterPro"/>
</dbReference>
<dbReference type="CDD" id="cd00056">
    <property type="entry name" value="ENDO3c"/>
    <property type="match status" value="1"/>
</dbReference>
<comment type="similarity">
    <text evidence="3">Belongs to the DNA glycosylase family. DEMETER subfamily.</text>
</comment>